<dbReference type="PROSITE" id="PS50198">
    <property type="entry name" value="PPIC_PPIASE_2"/>
    <property type="match status" value="1"/>
</dbReference>
<organism evidence="5 6">
    <name type="scientific">Anaerosalibacter bizertensis</name>
    <dbReference type="NCBI Taxonomy" id="932217"/>
    <lineage>
        <taxon>Bacteria</taxon>
        <taxon>Bacillati</taxon>
        <taxon>Bacillota</taxon>
        <taxon>Tissierellia</taxon>
        <taxon>Tissierellales</taxon>
        <taxon>Sporanaerobacteraceae</taxon>
        <taxon>Anaerosalibacter</taxon>
    </lineage>
</organism>
<accession>A0A844FJ13</accession>
<dbReference type="InterPro" id="IPR046357">
    <property type="entry name" value="PPIase_dom_sf"/>
</dbReference>
<dbReference type="GO" id="GO:0003755">
    <property type="term" value="F:peptidyl-prolyl cis-trans isomerase activity"/>
    <property type="evidence" value="ECO:0007669"/>
    <property type="project" value="UniProtKB-KW"/>
</dbReference>
<dbReference type="PANTHER" id="PTHR47245:SF2">
    <property type="entry name" value="PEPTIDYL-PROLYL CIS-TRANS ISOMERASE HP_0175-RELATED"/>
    <property type="match status" value="1"/>
</dbReference>
<evidence type="ECO:0000256" key="2">
    <source>
        <dbReference type="SAM" id="Coils"/>
    </source>
</evidence>
<dbReference type="InterPro" id="IPR027304">
    <property type="entry name" value="Trigger_fact/SurA_dom_sf"/>
</dbReference>
<dbReference type="EMBL" id="VULR01000016">
    <property type="protein sequence ID" value="MSS44103.1"/>
    <property type="molecule type" value="Genomic_DNA"/>
</dbReference>
<name>A0A844FJ13_9FIRM</name>
<dbReference type="SUPFAM" id="SSF109998">
    <property type="entry name" value="Triger factor/SurA peptide-binding domain-like"/>
    <property type="match status" value="1"/>
</dbReference>
<dbReference type="AlphaFoldDB" id="A0A844FJ13"/>
<evidence type="ECO:0000313" key="6">
    <source>
        <dbReference type="Proteomes" id="UP000462760"/>
    </source>
</evidence>
<evidence type="ECO:0000256" key="3">
    <source>
        <dbReference type="SAM" id="MobiDB-lite"/>
    </source>
</evidence>
<reference evidence="5 6" key="1">
    <citation type="submission" date="2019-08" db="EMBL/GenBank/DDBJ databases">
        <title>In-depth cultivation of the pig gut microbiome towards novel bacterial diversity and tailored functional studies.</title>
        <authorList>
            <person name="Wylensek D."/>
            <person name="Hitch T.C.A."/>
            <person name="Clavel T."/>
        </authorList>
    </citation>
    <scope>NUCLEOTIDE SEQUENCE [LARGE SCALE GENOMIC DNA]</scope>
    <source>
        <strain evidence="5 6">Med78-601-WT-4W-RMD-3</strain>
    </source>
</reference>
<sequence length="348" mass="40312">MLTKNRERMFSLINFNKKVFKLSLIFVLVIVILTGCQSTPKDAVAKVNGDTISKTEFNKAFEMVKKGYEDQLGPDIMSQEAEKGKTVEELIKENILEVLIMEKIELKEAEKNKMTATDEEVNELIKQYKEKLGGEEEYKKFLENNNVDEGYFNKMVKKEKTIEKYREDYINKTEVTDEEAKKFFDENKDAYEVVKASHILVETEEEAKNILEKIEKGEDFKALAKEKSKDEGSAKEGGDLGYFTKDKMVPEFSKVAFSLKPGEVSEVVKSQYGYHIIKVEDKIDKYDKANDEMKDEIVQGIKVTRLQEHLEKMRDEAKVDIYTEENKKSEDKSDDKKDNEKKEDKKAS</sequence>
<evidence type="ECO:0000313" key="5">
    <source>
        <dbReference type="EMBL" id="MSS44103.1"/>
    </source>
</evidence>
<keyword evidence="1" id="KW-0697">Rotamase</keyword>
<dbReference type="Proteomes" id="UP000462760">
    <property type="component" value="Unassembled WGS sequence"/>
</dbReference>
<keyword evidence="1" id="KW-0413">Isomerase</keyword>
<dbReference type="InterPro" id="IPR050245">
    <property type="entry name" value="PrsA_foldase"/>
</dbReference>
<dbReference type="InterPro" id="IPR000297">
    <property type="entry name" value="PPIase_PpiC"/>
</dbReference>
<gene>
    <name evidence="5" type="ORF">FYJ27_10250</name>
</gene>
<dbReference type="Gene3D" id="3.10.50.40">
    <property type="match status" value="1"/>
</dbReference>
<keyword evidence="2" id="KW-0175">Coiled coil</keyword>
<protein>
    <recommendedName>
        <fullName evidence="4">PpiC domain-containing protein</fullName>
    </recommendedName>
</protein>
<dbReference type="OrthoDB" id="14196at2"/>
<dbReference type="Pfam" id="PF13616">
    <property type="entry name" value="Rotamase_3"/>
    <property type="match status" value="1"/>
</dbReference>
<evidence type="ECO:0000256" key="1">
    <source>
        <dbReference type="PROSITE-ProRule" id="PRU00278"/>
    </source>
</evidence>
<comment type="caution">
    <text evidence="5">The sequence shown here is derived from an EMBL/GenBank/DDBJ whole genome shotgun (WGS) entry which is preliminary data.</text>
</comment>
<feature type="coiled-coil region" evidence="2">
    <location>
        <begin position="92"/>
        <end position="145"/>
    </location>
</feature>
<dbReference type="SUPFAM" id="SSF54534">
    <property type="entry name" value="FKBP-like"/>
    <property type="match status" value="1"/>
</dbReference>
<dbReference type="PANTHER" id="PTHR47245">
    <property type="entry name" value="PEPTIDYLPROLYL ISOMERASE"/>
    <property type="match status" value="1"/>
</dbReference>
<feature type="region of interest" description="Disordered" evidence="3">
    <location>
        <begin position="314"/>
        <end position="348"/>
    </location>
</feature>
<evidence type="ECO:0000259" key="4">
    <source>
        <dbReference type="PROSITE" id="PS50198"/>
    </source>
</evidence>
<dbReference type="Pfam" id="PF13624">
    <property type="entry name" value="SurA_N_3"/>
    <property type="match status" value="1"/>
</dbReference>
<feature type="domain" description="PpiC" evidence="4">
    <location>
        <begin position="191"/>
        <end position="281"/>
    </location>
</feature>
<dbReference type="Gene3D" id="1.10.4030.10">
    <property type="entry name" value="Porin chaperone SurA, peptide-binding domain"/>
    <property type="match status" value="1"/>
</dbReference>
<proteinExistence type="predicted"/>